<feature type="transmembrane region" description="Helical" evidence="5">
    <location>
        <begin position="337"/>
        <end position="355"/>
    </location>
</feature>
<dbReference type="InterPro" id="IPR051533">
    <property type="entry name" value="WaaL-like"/>
</dbReference>
<feature type="transmembrane region" description="Helical" evidence="5">
    <location>
        <begin position="203"/>
        <end position="221"/>
    </location>
</feature>
<evidence type="ECO:0000256" key="1">
    <source>
        <dbReference type="ARBA" id="ARBA00004141"/>
    </source>
</evidence>
<dbReference type="GO" id="GO:0016874">
    <property type="term" value="F:ligase activity"/>
    <property type="evidence" value="ECO:0007669"/>
    <property type="project" value="UniProtKB-KW"/>
</dbReference>
<dbReference type="InterPro" id="IPR007016">
    <property type="entry name" value="O-antigen_ligase-rel_domated"/>
</dbReference>
<name>A0AA90PZT0_9HELI</name>
<dbReference type="EMBL" id="JAUPEV010000010">
    <property type="protein sequence ID" value="MDO7253565.1"/>
    <property type="molecule type" value="Genomic_DNA"/>
</dbReference>
<sequence length="429" mass="48382">MNTLLSKSSSRMNLFFTILSCAVFLLSCLNHSSEVVLIMFFLSLIVCLFRFSRTNVEQGIKYIIYAFVAMFATIIPNLFFNNGFAYDHFRSFNMQVSYLVASAVLFLMIGLRVSLNPKIIIYAICIAAYINGIIGIVQKVFFHIDRVNGFTGIFEFAHLSAVLGLCVFTYFLKENTSFKERIFFGIAFVLIVSVLIFNESRGIAIGFACGCLVILCIYIFVKKMKIVYAFKSIALLVILLLILGGTLSPFVKSSLERYHLIKTDLQEYEHKNSDTSIGARFDMWKEAYRAFKISPIIGLNPKSLCEYVKYPNGEIHPRNHCYQRLHSEFFNTLARKGILGILALLAVWITTGVFFAKTIKSDDALEAIFGKNEALASVFSISFMGILALYIVSGAGNEPMIAFSEGNYFLLIVIVFASIVYPYRNKSSR</sequence>
<evidence type="ECO:0000259" key="6">
    <source>
        <dbReference type="Pfam" id="PF04932"/>
    </source>
</evidence>
<dbReference type="PANTHER" id="PTHR37422:SF17">
    <property type="entry name" value="O-ANTIGEN LIGASE"/>
    <property type="match status" value="1"/>
</dbReference>
<reference evidence="8 10" key="1">
    <citation type="submission" date="2023-07" db="EMBL/GenBank/DDBJ databases">
        <title>Unpublished Manusciprt.</title>
        <authorList>
            <person name="Aydin F."/>
            <person name="Tarhane S."/>
            <person name="Saticioglu I.B."/>
            <person name="Karakaya E."/>
            <person name="Abay S."/>
            <person name="Guran O."/>
            <person name="Bozkurt E."/>
            <person name="Uzum N."/>
            <person name="Olgun K."/>
            <person name="Jablonski D."/>
        </authorList>
    </citation>
    <scope>NUCLEOTIDE SEQUENCE</scope>
    <source>
        <strain evidence="10">faydin-H75</strain>
        <strain evidence="8">Faydin-H76</strain>
    </source>
</reference>
<feature type="transmembrane region" description="Helical" evidence="5">
    <location>
        <begin position="63"/>
        <end position="80"/>
    </location>
</feature>
<organism evidence="8 9">
    <name type="scientific">Helicobacter cappadocius</name>
    <dbReference type="NCBI Taxonomy" id="3063998"/>
    <lineage>
        <taxon>Bacteria</taxon>
        <taxon>Pseudomonadati</taxon>
        <taxon>Campylobacterota</taxon>
        <taxon>Epsilonproteobacteria</taxon>
        <taxon>Campylobacterales</taxon>
        <taxon>Helicobacteraceae</taxon>
        <taxon>Helicobacter</taxon>
    </lineage>
</organism>
<keyword evidence="2 5" id="KW-0812">Transmembrane</keyword>
<dbReference type="Proteomes" id="UP001240777">
    <property type="component" value="Unassembled WGS sequence"/>
</dbReference>
<evidence type="ECO:0000313" key="9">
    <source>
        <dbReference type="Proteomes" id="UP001177258"/>
    </source>
</evidence>
<keyword evidence="4 5" id="KW-0472">Membrane</keyword>
<feature type="transmembrane region" description="Helical" evidence="5">
    <location>
        <begin position="375"/>
        <end position="395"/>
    </location>
</feature>
<keyword evidence="3 5" id="KW-1133">Transmembrane helix</keyword>
<evidence type="ECO:0000256" key="5">
    <source>
        <dbReference type="SAM" id="Phobius"/>
    </source>
</evidence>
<feature type="transmembrane region" description="Helical" evidence="5">
    <location>
        <begin position="181"/>
        <end position="197"/>
    </location>
</feature>
<feature type="transmembrane region" description="Helical" evidence="5">
    <location>
        <begin position="233"/>
        <end position="251"/>
    </location>
</feature>
<proteinExistence type="predicted"/>
<dbReference type="AlphaFoldDB" id="A0AA90PZT0"/>
<comment type="caution">
    <text evidence="8">The sequence shown here is derived from an EMBL/GenBank/DDBJ whole genome shotgun (WGS) entry which is preliminary data.</text>
</comment>
<keyword evidence="8" id="KW-0436">Ligase</keyword>
<evidence type="ECO:0000256" key="3">
    <source>
        <dbReference type="ARBA" id="ARBA00022989"/>
    </source>
</evidence>
<dbReference type="EMBL" id="JAUYZK010000010">
    <property type="protein sequence ID" value="MDP2539493.1"/>
    <property type="molecule type" value="Genomic_DNA"/>
</dbReference>
<evidence type="ECO:0000313" key="8">
    <source>
        <dbReference type="EMBL" id="MDP2539493.1"/>
    </source>
</evidence>
<dbReference type="RefSeq" id="WP_305517407.1">
    <property type="nucleotide sequence ID" value="NZ_JAUPEV010000010.1"/>
</dbReference>
<reference evidence="7" key="2">
    <citation type="submission" date="2023-07" db="EMBL/GenBank/DDBJ databases">
        <authorList>
            <person name="Aydin F."/>
            <person name="Tarhane S."/>
            <person name="Saticioglu I.B."/>
            <person name="Karakaya E."/>
            <person name="Abay S."/>
            <person name="Guran O."/>
            <person name="Bozkurt E."/>
            <person name="Uzum N."/>
            <person name="Olgun K."/>
            <person name="Jablonski D."/>
        </authorList>
    </citation>
    <scope>NUCLEOTIDE SEQUENCE</scope>
    <source>
        <strain evidence="7">Faydin-H75</strain>
    </source>
</reference>
<feature type="transmembrane region" description="Helical" evidence="5">
    <location>
        <begin position="92"/>
        <end position="113"/>
    </location>
</feature>
<evidence type="ECO:0000256" key="4">
    <source>
        <dbReference type="ARBA" id="ARBA00023136"/>
    </source>
</evidence>
<keyword evidence="10" id="KW-1185">Reference proteome</keyword>
<feature type="transmembrane region" description="Helical" evidence="5">
    <location>
        <begin position="153"/>
        <end position="172"/>
    </location>
</feature>
<evidence type="ECO:0000313" key="10">
    <source>
        <dbReference type="Proteomes" id="UP001240777"/>
    </source>
</evidence>
<reference evidence="7 9" key="3">
    <citation type="journal article" date="2024" name="Syst. Appl. Microbiol.">
        <title>Helicobacter cappadocius sp. nov., from lizards: The first psychrotrophic Helicobacter species.</title>
        <authorList>
            <person name="Aydin F."/>
            <person name="Tarhane S."/>
            <person name="Karakaya E."/>
            <person name="Abay S."/>
            <person name="Kayman T."/>
            <person name="Guran O."/>
            <person name="Bozkurt E."/>
            <person name="Uzum N."/>
            <person name="Avci A."/>
            <person name="Olgun K."/>
            <person name="Jablonski D."/>
            <person name="Guran C."/>
            <person name="Burcin Saticioglu I."/>
        </authorList>
    </citation>
    <scope>NUCLEOTIDE SEQUENCE [LARGE SCALE GENOMIC DNA]</scope>
    <source>
        <strain evidence="7">Faydin-H75</strain>
        <strain evidence="9">faydin-H76</strain>
    </source>
</reference>
<gene>
    <name evidence="7" type="ORF">Q5I04_06535</name>
    <name evidence="8" type="ORF">Q5I06_06865</name>
</gene>
<feature type="transmembrane region" description="Helical" evidence="5">
    <location>
        <begin position="407"/>
        <end position="423"/>
    </location>
</feature>
<dbReference type="GO" id="GO:0016020">
    <property type="term" value="C:membrane"/>
    <property type="evidence" value="ECO:0007669"/>
    <property type="project" value="UniProtKB-SubCell"/>
</dbReference>
<feature type="transmembrane region" description="Helical" evidence="5">
    <location>
        <begin position="35"/>
        <end position="51"/>
    </location>
</feature>
<dbReference type="Pfam" id="PF04932">
    <property type="entry name" value="Wzy_C"/>
    <property type="match status" value="1"/>
</dbReference>
<protein>
    <submittedName>
        <fullName evidence="8">O-antigen ligase family protein</fullName>
    </submittedName>
</protein>
<accession>A0AA90PZT0</accession>
<feature type="transmembrane region" description="Helical" evidence="5">
    <location>
        <begin position="12"/>
        <end position="29"/>
    </location>
</feature>
<feature type="domain" description="O-antigen ligase-related" evidence="6">
    <location>
        <begin position="186"/>
        <end position="345"/>
    </location>
</feature>
<evidence type="ECO:0000313" key="7">
    <source>
        <dbReference type="EMBL" id="MDO7253565.1"/>
    </source>
</evidence>
<feature type="transmembrane region" description="Helical" evidence="5">
    <location>
        <begin position="120"/>
        <end position="141"/>
    </location>
</feature>
<dbReference type="PROSITE" id="PS51257">
    <property type="entry name" value="PROKAR_LIPOPROTEIN"/>
    <property type="match status" value="1"/>
</dbReference>
<comment type="subcellular location">
    <subcellularLocation>
        <location evidence="1">Membrane</location>
        <topology evidence="1">Multi-pass membrane protein</topology>
    </subcellularLocation>
</comment>
<dbReference type="Proteomes" id="UP001177258">
    <property type="component" value="Unassembled WGS sequence"/>
</dbReference>
<dbReference type="PANTHER" id="PTHR37422">
    <property type="entry name" value="TEICHURONIC ACID BIOSYNTHESIS PROTEIN TUAE"/>
    <property type="match status" value="1"/>
</dbReference>
<evidence type="ECO:0000256" key="2">
    <source>
        <dbReference type="ARBA" id="ARBA00022692"/>
    </source>
</evidence>